<evidence type="ECO:0000256" key="2">
    <source>
        <dbReference type="ARBA" id="ARBA00022771"/>
    </source>
</evidence>
<evidence type="ECO:0000256" key="4">
    <source>
        <dbReference type="SAM" id="Phobius"/>
    </source>
</evidence>
<name>A0A8T0HBF2_CERPU</name>
<evidence type="ECO:0000259" key="5">
    <source>
        <dbReference type="PROSITE" id="PS51292"/>
    </source>
</evidence>
<keyword evidence="4" id="KW-1133">Transmembrane helix</keyword>
<evidence type="ECO:0000313" key="6">
    <source>
        <dbReference type="EMBL" id="KAG0567718.1"/>
    </source>
</evidence>
<accession>A0A8T0HBF2</accession>
<dbReference type="Pfam" id="PF12906">
    <property type="entry name" value="RINGv"/>
    <property type="match status" value="1"/>
</dbReference>
<dbReference type="SUPFAM" id="SSF57850">
    <property type="entry name" value="RING/U-box"/>
    <property type="match status" value="1"/>
</dbReference>
<dbReference type="AlphaFoldDB" id="A0A8T0HBF2"/>
<dbReference type="InterPro" id="IPR011016">
    <property type="entry name" value="Znf_RING-CH"/>
</dbReference>
<keyword evidence="7" id="KW-1185">Reference proteome</keyword>
<dbReference type="InterPro" id="IPR013083">
    <property type="entry name" value="Znf_RING/FYVE/PHD"/>
</dbReference>
<gene>
    <name evidence="6" type="ORF">KC19_7G155400</name>
</gene>
<dbReference type="Gene3D" id="3.30.40.10">
    <property type="entry name" value="Zinc/RING finger domain, C3HC4 (zinc finger)"/>
    <property type="match status" value="1"/>
</dbReference>
<organism evidence="6 7">
    <name type="scientific">Ceratodon purpureus</name>
    <name type="common">Fire moss</name>
    <name type="synonym">Dicranum purpureum</name>
    <dbReference type="NCBI Taxonomy" id="3225"/>
    <lineage>
        <taxon>Eukaryota</taxon>
        <taxon>Viridiplantae</taxon>
        <taxon>Streptophyta</taxon>
        <taxon>Embryophyta</taxon>
        <taxon>Bryophyta</taxon>
        <taxon>Bryophytina</taxon>
        <taxon>Bryopsida</taxon>
        <taxon>Dicranidae</taxon>
        <taxon>Pseudoditrichales</taxon>
        <taxon>Ditrichaceae</taxon>
        <taxon>Ceratodon</taxon>
    </lineage>
</organism>
<dbReference type="PANTHER" id="PTHR46214:SF8">
    <property type="entry name" value="RING_FYVE_PHD ZINC FINGER SUPERFAMILY PROTEIN"/>
    <property type="match status" value="1"/>
</dbReference>
<keyword evidence="2" id="KW-0863">Zinc-finger</keyword>
<dbReference type="SMART" id="SM00744">
    <property type="entry name" value="RINGv"/>
    <property type="match status" value="1"/>
</dbReference>
<keyword evidence="3" id="KW-0862">Zinc</keyword>
<proteinExistence type="predicted"/>
<comment type="caution">
    <text evidence="6">The sequence shown here is derived from an EMBL/GenBank/DDBJ whole genome shotgun (WGS) entry which is preliminary data.</text>
</comment>
<dbReference type="Proteomes" id="UP000822688">
    <property type="component" value="Chromosome 7"/>
</dbReference>
<dbReference type="PANTHER" id="PTHR46214">
    <property type="entry name" value="ZINC FINGER, RING-CH-TYPE"/>
    <property type="match status" value="1"/>
</dbReference>
<feature type="domain" description="RING-CH-type" evidence="5">
    <location>
        <begin position="25"/>
        <end position="100"/>
    </location>
</feature>
<reference evidence="6" key="1">
    <citation type="submission" date="2020-06" db="EMBL/GenBank/DDBJ databases">
        <title>WGS assembly of Ceratodon purpureus strain R40.</title>
        <authorList>
            <person name="Carey S.B."/>
            <person name="Jenkins J."/>
            <person name="Shu S."/>
            <person name="Lovell J.T."/>
            <person name="Sreedasyam A."/>
            <person name="Maumus F."/>
            <person name="Tiley G.P."/>
            <person name="Fernandez-Pozo N."/>
            <person name="Barry K."/>
            <person name="Chen C."/>
            <person name="Wang M."/>
            <person name="Lipzen A."/>
            <person name="Daum C."/>
            <person name="Saski C.A."/>
            <person name="Payton A.C."/>
            <person name="Mcbreen J.C."/>
            <person name="Conrad R.E."/>
            <person name="Kollar L.M."/>
            <person name="Olsson S."/>
            <person name="Huttunen S."/>
            <person name="Landis J.B."/>
            <person name="Wickett N.J."/>
            <person name="Johnson M.G."/>
            <person name="Rensing S.A."/>
            <person name="Grimwood J."/>
            <person name="Schmutz J."/>
            <person name="Mcdaniel S.F."/>
        </authorList>
    </citation>
    <scope>NUCLEOTIDE SEQUENCE</scope>
    <source>
        <strain evidence="6">R40</strain>
    </source>
</reference>
<dbReference type="PROSITE" id="PS51292">
    <property type="entry name" value="ZF_RING_CH"/>
    <property type="match status" value="1"/>
</dbReference>
<dbReference type="EMBL" id="CM026428">
    <property type="protein sequence ID" value="KAG0567718.1"/>
    <property type="molecule type" value="Genomic_DNA"/>
</dbReference>
<sequence>MKIYYIILIKLFKFITNMDPINIEPLNDENSLCRICWEAQTDDEDPILLLGCNCKNPLDQAHSKCIFKWFSRPTLGYDPLNNGQIFYDYCEICHTYLSPPILLFLQNELSNNLVNPRDYQNQVSQSLAIPREHEEVVVDIPQQNQAAIATTPTLNCNTISNSIYTLTFFILIAFIVFLIIAYTVRLHRH</sequence>
<keyword evidence="4" id="KW-0472">Membrane</keyword>
<evidence type="ECO:0000256" key="1">
    <source>
        <dbReference type="ARBA" id="ARBA00022723"/>
    </source>
</evidence>
<protein>
    <recommendedName>
        <fullName evidence="5">RING-CH-type domain-containing protein</fullName>
    </recommendedName>
</protein>
<evidence type="ECO:0000256" key="3">
    <source>
        <dbReference type="ARBA" id="ARBA00022833"/>
    </source>
</evidence>
<evidence type="ECO:0000313" key="7">
    <source>
        <dbReference type="Proteomes" id="UP000822688"/>
    </source>
</evidence>
<keyword evidence="1" id="KW-0479">Metal-binding</keyword>
<dbReference type="GO" id="GO:0008270">
    <property type="term" value="F:zinc ion binding"/>
    <property type="evidence" value="ECO:0007669"/>
    <property type="project" value="UniProtKB-KW"/>
</dbReference>
<keyword evidence="4" id="KW-0812">Transmembrane</keyword>
<feature type="transmembrane region" description="Helical" evidence="4">
    <location>
        <begin position="163"/>
        <end position="184"/>
    </location>
</feature>